<evidence type="ECO:0000259" key="5">
    <source>
        <dbReference type="Pfam" id="PF00685"/>
    </source>
</evidence>
<name>A0AAD5I9T0_ACENE</name>
<comment type="caution">
    <text evidence="6">The sequence shown here is derived from an EMBL/GenBank/DDBJ whole genome shotgun (WGS) entry which is preliminary data.</text>
</comment>
<dbReference type="EC" id="2.8.2.-" evidence="3"/>
<feature type="domain" description="Sulfotransferase" evidence="5">
    <location>
        <begin position="71"/>
        <end position="96"/>
    </location>
</feature>
<dbReference type="Proteomes" id="UP001064489">
    <property type="component" value="Chromosome 12"/>
</dbReference>
<feature type="transmembrane region" description="Helical" evidence="4">
    <location>
        <begin position="89"/>
        <end position="112"/>
    </location>
</feature>
<dbReference type="EMBL" id="JAJSOW010000107">
    <property type="protein sequence ID" value="KAI9157090.1"/>
    <property type="molecule type" value="Genomic_DNA"/>
</dbReference>
<evidence type="ECO:0000256" key="4">
    <source>
        <dbReference type="SAM" id="Phobius"/>
    </source>
</evidence>
<dbReference type="Gene3D" id="3.40.50.300">
    <property type="entry name" value="P-loop containing nucleotide triphosphate hydrolases"/>
    <property type="match status" value="1"/>
</dbReference>
<evidence type="ECO:0000313" key="7">
    <source>
        <dbReference type="Proteomes" id="UP001064489"/>
    </source>
</evidence>
<keyword evidence="4" id="KW-0812">Transmembrane</keyword>
<dbReference type="SUPFAM" id="SSF52540">
    <property type="entry name" value="P-loop containing nucleoside triphosphate hydrolases"/>
    <property type="match status" value="1"/>
</dbReference>
<evidence type="ECO:0000256" key="1">
    <source>
        <dbReference type="ARBA" id="ARBA00005771"/>
    </source>
</evidence>
<protein>
    <recommendedName>
        <fullName evidence="3">Sulfotransferase</fullName>
        <ecNumber evidence="3">2.8.2.-</ecNumber>
    </recommendedName>
</protein>
<dbReference type="Pfam" id="PF00685">
    <property type="entry name" value="Sulfotransfer_1"/>
    <property type="match status" value="1"/>
</dbReference>
<keyword evidence="7" id="KW-1185">Reference proteome</keyword>
<accession>A0AAD5I9T0</accession>
<reference evidence="6" key="1">
    <citation type="journal article" date="2022" name="Plant J.">
        <title>Strategies of tolerance reflected in two North American maple genomes.</title>
        <authorList>
            <person name="McEvoy S.L."/>
            <person name="Sezen U.U."/>
            <person name="Trouern-Trend A."/>
            <person name="McMahon S.M."/>
            <person name="Schaberg P.G."/>
            <person name="Yang J."/>
            <person name="Wegrzyn J.L."/>
            <person name="Swenson N.G."/>
        </authorList>
    </citation>
    <scope>NUCLEOTIDE SEQUENCE</scope>
    <source>
        <strain evidence="6">91603</strain>
    </source>
</reference>
<dbReference type="InterPro" id="IPR000863">
    <property type="entry name" value="Sulfotransferase_dom"/>
</dbReference>
<keyword evidence="2 3" id="KW-0808">Transferase</keyword>
<keyword evidence="4" id="KW-1133">Transmembrane helix</keyword>
<dbReference type="InterPro" id="IPR027417">
    <property type="entry name" value="P-loop_NTPase"/>
</dbReference>
<evidence type="ECO:0000256" key="2">
    <source>
        <dbReference type="ARBA" id="ARBA00022679"/>
    </source>
</evidence>
<organism evidence="6 7">
    <name type="scientific">Acer negundo</name>
    <name type="common">Box elder</name>
    <dbReference type="NCBI Taxonomy" id="4023"/>
    <lineage>
        <taxon>Eukaryota</taxon>
        <taxon>Viridiplantae</taxon>
        <taxon>Streptophyta</taxon>
        <taxon>Embryophyta</taxon>
        <taxon>Tracheophyta</taxon>
        <taxon>Spermatophyta</taxon>
        <taxon>Magnoliopsida</taxon>
        <taxon>eudicotyledons</taxon>
        <taxon>Gunneridae</taxon>
        <taxon>Pentapetalae</taxon>
        <taxon>rosids</taxon>
        <taxon>malvids</taxon>
        <taxon>Sapindales</taxon>
        <taxon>Sapindaceae</taxon>
        <taxon>Hippocastanoideae</taxon>
        <taxon>Acereae</taxon>
        <taxon>Acer</taxon>
    </lineage>
</organism>
<proteinExistence type="inferred from homology"/>
<comment type="similarity">
    <text evidence="1 3">Belongs to the sulfotransferase 1 family.</text>
</comment>
<gene>
    <name evidence="6" type="ORF">LWI28_016815</name>
</gene>
<sequence length="119" mass="13573">MEKAIDSQQKATSVGEDNASDEIQELLLTLPSVINFGGSHIYQYKGCWYHDYHPKFLKGMISSQRHFQAQDSDVILITFPKSGTTWLKALTYAIVHHIVLVMQYLIQLIALYSPQILMT</sequence>
<evidence type="ECO:0000313" key="6">
    <source>
        <dbReference type="EMBL" id="KAI9157090.1"/>
    </source>
</evidence>
<evidence type="ECO:0000256" key="3">
    <source>
        <dbReference type="RuleBase" id="RU361155"/>
    </source>
</evidence>
<dbReference type="PANTHER" id="PTHR11783">
    <property type="entry name" value="SULFOTRANSFERASE SULT"/>
    <property type="match status" value="1"/>
</dbReference>
<keyword evidence="4" id="KW-0472">Membrane</keyword>
<reference evidence="6" key="2">
    <citation type="submission" date="2023-02" db="EMBL/GenBank/DDBJ databases">
        <authorList>
            <person name="Swenson N.G."/>
            <person name="Wegrzyn J.L."/>
            <person name="Mcevoy S.L."/>
        </authorList>
    </citation>
    <scope>NUCLEOTIDE SEQUENCE</scope>
    <source>
        <strain evidence="6">91603</strain>
        <tissue evidence="6">Leaf</tissue>
    </source>
</reference>
<dbReference type="GO" id="GO:0008146">
    <property type="term" value="F:sulfotransferase activity"/>
    <property type="evidence" value="ECO:0007669"/>
    <property type="project" value="InterPro"/>
</dbReference>
<dbReference type="AlphaFoldDB" id="A0AAD5I9T0"/>